<dbReference type="EMBL" id="PIPQ01000027">
    <property type="protein sequence ID" value="RUO36057.1"/>
    <property type="molecule type" value="Genomic_DNA"/>
</dbReference>
<reference evidence="1 2" key="1">
    <citation type="journal article" date="2011" name="Front. Microbiol.">
        <title>Genomic signatures of strain selection and enhancement in Bacillus atrophaeus var. globigii, a historical biowarfare simulant.</title>
        <authorList>
            <person name="Gibbons H.S."/>
            <person name="Broomall S.M."/>
            <person name="McNew L.A."/>
            <person name="Daligault H."/>
            <person name="Chapman C."/>
            <person name="Bruce D."/>
            <person name="Karavis M."/>
            <person name="Krepps M."/>
            <person name="McGregor P.A."/>
            <person name="Hong C."/>
            <person name="Park K.H."/>
            <person name="Akmal A."/>
            <person name="Feldman A."/>
            <person name="Lin J.S."/>
            <person name="Chang W.E."/>
            <person name="Higgs B.W."/>
            <person name="Demirev P."/>
            <person name="Lindquist J."/>
            <person name="Liem A."/>
            <person name="Fochler E."/>
            <person name="Read T.D."/>
            <person name="Tapia R."/>
            <person name="Johnson S."/>
            <person name="Bishop-Lilly K.A."/>
            <person name="Detter C."/>
            <person name="Han C."/>
            <person name="Sozhamannan S."/>
            <person name="Rosenzweig C.N."/>
            <person name="Skowronski E.W."/>
        </authorList>
    </citation>
    <scope>NUCLEOTIDE SEQUENCE [LARGE SCALE GENOMIC DNA]</scope>
    <source>
        <strain evidence="1 2">AIT1</strain>
    </source>
</reference>
<name>A0A432WQU8_9GAMM</name>
<keyword evidence="2" id="KW-1185">Reference proteome</keyword>
<dbReference type="AlphaFoldDB" id="A0A432WQU8"/>
<dbReference type="Proteomes" id="UP000286976">
    <property type="component" value="Unassembled WGS sequence"/>
</dbReference>
<protein>
    <submittedName>
        <fullName evidence="1">Uncharacterized protein</fullName>
    </submittedName>
</protein>
<sequence>MDVGSNNATVETERQTIQNNFGRMLATSVHEGWHVHSFSNHDRSKINLFINELQAYTVAAYVELYANLHLNTRILNRKSLIPIEDQVYLLESCDSETDLIDLLNLNKGHESYTAFAVFFNRVVQKVCSKQPLYCA</sequence>
<comment type="caution">
    <text evidence="1">The sequence shown here is derived from an EMBL/GenBank/DDBJ whole genome shotgun (WGS) entry which is preliminary data.</text>
</comment>
<evidence type="ECO:0000313" key="2">
    <source>
        <dbReference type="Proteomes" id="UP000286976"/>
    </source>
</evidence>
<gene>
    <name evidence="1" type="ORF">CWE15_11985</name>
</gene>
<organism evidence="1 2">
    <name type="scientific">Aliidiomarina taiwanensis</name>
    <dbReference type="NCBI Taxonomy" id="946228"/>
    <lineage>
        <taxon>Bacteria</taxon>
        <taxon>Pseudomonadati</taxon>
        <taxon>Pseudomonadota</taxon>
        <taxon>Gammaproteobacteria</taxon>
        <taxon>Alteromonadales</taxon>
        <taxon>Idiomarinaceae</taxon>
        <taxon>Aliidiomarina</taxon>
    </lineage>
</organism>
<evidence type="ECO:0000313" key="1">
    <source>
        <dbReference type="EMBL" id="RUO36057.1"/>
    </source>
</evidence>
<proteinExistence type="predicted"/>
<accession>A0A432WQU8</accession>